<dbReference type="GO" id="GO:0006571">
    <property type="term" value="P:tyrosine biosynthetic process"/>
    <property type="evidence" value="ECO:0007669"/>
    <property type="project" value="TreeGrafter"/>
</dbReference>
<dbReference type="InterPro" id="IPR015424">
    <property type="entry name" value="PyrdxlP-dep_Trfase"/>
</dbReference>
<dbReference type="Proteomes" id="UP000070501">
    <property type="component" value="Unassembled WGS sequence"/>
</dbReference>
<evidence type="ECO:0000313" key="9">
    <source>
        <dbReference type="Proteomes" id="UP000070501"/>
    </source>
</evidence>
<keyword evidence="9" id="KW-1185">Reference proteome</keyword>
<evidence type="ECO:0000256" key="4">
    <source>
        <dbReference type="ARBA" id="ARBA00022679"/>
    </source>
</evidence>
<keyword evidence="5" id="KW-0663">Pyridoxal phosphate</keyword>
<dbReference type="InParanoid" id="A0A136IZN2"/>
<evidence type="ECO:0000256" key="2">
    <source>
        <dbReference type="ARBA" id="ARBA00007441"/>
    </source>
</evidence>
<dbReference type="Pfam" id="PF00155">
    <property type="entry name" value="Aminotran_1_2"/>
    <property type="match status" value="1"/>
</dbReference>
<dbReference type="PANTHER" id="PTHR42790:SF21">
    <property type="entry name" value="AROMATIC_AMINOADIPATE AMINOTRANSFERASE 1"/>
    <property type="match status" value="1"/>
</dbReference>
<proteinExistence type="inferred from homology"/>
<dbReference type="GO" id="GO:0047536">
    <property type="term" value="F:2-aminoadipate transaminase activity"/>
    <property type="evidence" value="ECO:0007669"/>
    <property type="project" value="TreeGrafter"/>
</dbReference>
<evidence type="ECO:0000256" key="3">
    <source>
        <dbReference type="ARBA" id="ARBA00022576"/>
    </source>
</evidence>
<reference evidence="9" key="1">
    <citation type="submission" date="2016-02" db="EMBL/GenBank/DDBJ databases">
        <title>Draft genome sequence of Microdochium bolleyi, a fungal endophyte of beachgrass.</title>
        <authorList>
            <consortium name="DOE Joint Genome Institute"/>
            <person name="David A.S."/>
            <person name="May G."/>
            <person name="Haridas S."/>
            <person name="Lim J."/>
            <person name="Wang M."/>
            <person name="Labutti K."/>
            <person name="Lipzen A."/>
            <person name="Barry K."/>
            <person name="Grigoriev I.V."/>
        </authorList>
    </citation>
    <scope>NUCLEOTIDE SEQUENCE [LARGE SCALE GENOMIC DNA]</scope>
    <source>
        <strain evidence="9">J235TASD1</strain>
    </source>
</reference>
<dbReference type="GO" id="GO:0030170">
    <property type="term" value="F:pyridoxal phosphate binding"/>
    <property type="evidence" value="ECO:0007669"/>
    <property type="project" value="InterPro"/>
</dbReference>
<keyword evidence="4 8" id="KW-0808">Transferase</keyword>
<accession>A0A136IZN2</accession>
<comment type="similarity">
    <text evidence="2">Belongs to the class-I pyridoxal-phosphate-dependent aminotransferase family.</text>
</comment>
<dbReference type="SUPFAM" id="SSF53383">
    <property type="entry name" value="PLP-dependent transferases"/>
    <property type="match status" value="1"/>
</dbReference>
<dbReference type="InterPro" id="IPR050859">
    <property type="entry name" value="Class-I_PLP-dep_aminotransf"/>
</dbReference>
<dbReference type="CDD" id="cd00609">
    <property type="entry name" value="AAT_like"/>
    <property type="match status" value="1"/>
</dbReference>
<keyword evidence="3" id="KW-0032">Aminotransferase</keyword>
<comment type="cofactor">
    <cofactor evidence="1">
        <name>pyridoxal 5'-phosphate</name>
        <dbReference type="ChEBI" id="CHEBI:597326"/>
    </cofactor>
</comment>
<dbReference type="GO" id="GO:0009074">
    <property type="term" value="P:aromatic amino acid family catabolic process"/>
    <property type="evidence" value="ECO:0007669"/>
    <property type="project" value="TreeGrafter"/>
</dbReference>
<name>A0A136IZN2_9PEZI</name>
<feature type="domain" description="Aminotransferase class I/classII large" evidence="7">
    <location>
        <begin position="141"/>
        <end position="534"/>
    </location>
</feature>
<protein>
    <submittedName>
        <fullName evidence="8">Pyridoxal phosphate-dependent transferase</fullName>
    </submittedName>
</protein>
<gene>
    <name evidence="8" type="ORF">Micbo1qcDRAFT_226269</name>
</gene>
<dbReference type="GO" id="GO:0008793">
    <property type="term" value="F:aromatic-amino-acid transaminase activity"/>
    <property type="evidence" value="ECO:0007669"/>
    <property type="project" value="TreeGrafter"/>
</dbReference>
<evidence type="ECO:0000256" key="5">
    <source>
        <dbReference type="ARBA" id="ARBA00022898"/>
    </source>
</evidence>
<dbReference type="EMBL" id="KQ964252">
    <property type="protein sequence ID" value="KXJ90368.1"/>
    <property type="molecule type" value="Genomic_DNA"/>
</dbReference>
<feature type="compositionally biased region" description="Polar residues" evidence="6">
    <location>
        <begin position="1"/>
        <end position="21"/>
    </location>
</feature>
<evidence type="ECO:0000259" key="7">
    <source>
        <dbReference type="Pfam" id="PF00155"/>
    </source>
</evidence>
<dbReference type="OrthoDB" id="691673at2759"/>
<evidence type="ECO:0000313" key="8">
    <source>
        <dbReference type="EMBL" id="KXJ90368.1"/>
    </source>
</evidence>
<dbReference type="STRING" id="196109.A0A136IZN2"/>
<evidence type="ECO:0000256" key="1">
    <source>
        <dbReference type="ARBA" id="ARBA00001933"/>
    </source>
</evidence>
<dbReference type="PANTHER" id="PTHR42790">
    <property type="entry name" value="AMINOTRANSFERASE"/>
    <property type="match status" value="1"/>
</dbReference>
<dbReference type="GO" id="GO:0019878">
    <property type="term" value="P:lysine biosynthetic process via aminoadipic acid"/>
    <property type="evidence" value="ECO:0007669"/>
    <property type="project" value="TreeGrafter"/>
</dbReference>
<sequence>MAPSISQLPEDSSTVPSSNLKKPTIPPQPSATSQASQSFNPISVTDLFSTESAAFTGSALKATAIQSRHDFIPLGIGRPSAELYPWKNGDVSSYFSGLEAPVPIPSAPVVANCDASDASSPAVQSITTATTTQPGKRPLEVISNEAFTYGPTPGVTELVSFLTSHVAQIHTPQYRGWRTCLSTGSTAGIEISLRIFCNRGDAVLVEEKTYPGFVEASTLIGLHPVPVAMDEDGLRADVLEEVLSSWDCAAQGGRRKPRILYTIPTGQNPSGITQPLARRQEIYGVAQRHGLIIIEDDPYVYLQMGAYASSPSETQPPAELPRSYLSLDTCGRVIRLDSFSKIMAPGLRAGWITASDQIVTKYLAYSENTCGIVSGVTQLLLYNLLCRQWREEGFLKWREELAATYRRRRDAIVGVCLAELPIAKDIGEGEKKGVCTFRIPEQGMFLWINIDVRSHPGYAEVLRESRNSEDGKEKLRAWRAAFEAQLVVDSLANGVQVTRGGLFQLGERDRHEVYIRMTFAAAKETELKEGARRFAEVVRRHFP</sequence>
<dbReference type="AlphaFoldDB" id="A0A136IZN2"/>
<dbReference type="InterPro" id="IPR015421">
    <property type="entry name" value="PyrdxlP-dep_Trfase_major"/>
</dbReference>
<feature type="region of interest" description="Disordered" evidence="6">
    <location>
        <begin position="1"/>
        <end position="38"/>
    </location>
</feature>
<dbReference type="InterPro" id="IPR004839">
    <property type="entry name" value="Aminotransferase_I/II_large"/>
</dbReference>
<organism evidence="8 9">
    <name type="scientific">Microdochium bolleyi</name>
    <dbReference type="NCBI Taxonomy" id="196109"/>
    <lineage>
        <taxon>Eukaryota</taxon>
        <taxon>Fungi</taxon>
        <taxon>Dikarya</taxon>
        <taxon>Ascomycota</taxon>
        <taxon>Pezizomycotina</taxon>
        <taxon>Sordariomycetes</taxon>
        <taxon>Xylariomycetidae</taxon>
        <taxon>Xylariales</taxon>
        <taxon>Microdochiaceae</taxon>
        <taxon>Microdochium</taxon>
    </lineage>
</organism>
<dbReference type="Gene3D" id="3.40.640.10">
    <property type="entry name" value="Type I PLP-dependent aspartate aminotransferase-like (Major domain)"/>
    <property type="match status" value="1"/>
</dbReference>
<evidence type="ECO:0000256" key="6">
    <source>
        <dbReference type="SAM" id="MobiDB-lite"/>
    </source>
</evidence>